<dbReference type="OrthoDB" id="10002163at2759"/>
<keyword evidence="3" id="KW-0813">Transport</keyword>
<sequence length="234" mass="26472">MKLRRTSEDLDDDGTVMKTCCCCMDVRIGTIVLGFCHLLIHIAGVVVLTQMLLHPEMYEERYYHTYGTVPRSADNSVALAIAFCSFVITTLLIYGAITRQPSYLLPFFCLQMFDFCVNLLGAVGAVSYIPEIKLMIKNNPNFPYGEEVDRVDMRSLMMTVILLCLIVLLIKGYLIACVWSCYKSLVNYRVKQATRTFMLEVEGDDTETHVLLPNYEDAVKDTPKESPPPYTTSS</sequence>
<reference evidence="8" key="1">
    <citation type="submission" date="2022-11" db="UniProtKB">
        <authorList>
            <consortium name="EnsemblMetazoa"/>
        </authorList>
    </citation>
    <scope>IDENTIFICATION</scope>
</reference>
<keyword evidence="4 7" id="KW-0812">Transmembrane</keyword>
<dbReference type="OMA" id="WFSTSCC"/>
<evidence type="ECO:0000256" key="5">
    <source>
        <dbReference type="ARBA" id="ARBA00022989"/>
    </source>
</evidence>
<feature type="transmembrane region" description="Helical" evidence="7">
    <location>
        <begin position="77"/>
        <end position="97"/>
    </location>
</feature>
<evidence type="ECO:0000313" key="8">
    <source>
        <dbReference type="EnsemblMetazoa" id="XP_020913172.1"/>
    </source>
</evidence>
<comment type="similarity">
    <text evidence="2">Belongs to the LAPTM4/LAPTM5 transporter family.</text>
</comment>
<dbReference type="Proteomes" id="UP000887567">
    <property type="component" value="Unplaced"/>
</dbReference>
<organism evidence="8 9">
    <name type="scientific">Exaiptasia diaphana</name>
    <name type="common">Tropical sea anemone</name>
    <name type="synonym">Aiptasia pulchella</name>
    <dbReference type="NCBI Taxonomy" id="2652724"/>
    <lineage>
        <taxon>Eukaryota</taxon>
        <taxon>Metazoa</taxon>
        <taxon>Cnidaria</taxon>
        <taxon>Anthozoa</taxon>
        <taxon>Hexacorallia</taxon>
        <taxon>Actiniaria</taxon>
        <taxon>Aiptasiidae</taxon>
        <taxon>Exaiptasia</taxon>
    </lineage>
</organism>
<dbReference type="PANTHER" id="PTHR12479:SF10">
    <property type="entry name" value="LYSOSOMAL-ASSOCIATED TRANSMEMBRANE PROTEIN"/>
    <property type="match status" value="1"/>
</dbReference>
<dbReference type="EnsemblMetazoa" id="XM_021057513.2">
    <property type="protein sequence ID" value="XP_020913172.1"/>
    <property type="gene ID" value="LOC110250873"/>
</dbReference>
<dbReference type="GO" id="GO:0005765">
    <property type="term" value="C:lysosomal membrane"/>
    <property type="evidence" value="ECO:0007669"/>
    <property type="project" value="TreeGrafter"/>
</dbReference>
<name>A0A913Y193_EXADI</name>
<dbReference type="KEGG" id="epa:110250873"/>
<comment type="subcellular location">
    <subcellularLocation>
        <location evidence="1">Endomembrane system</location>
        <topology evidence="1">Multi-pass membrane protein</topology>
    </subcellularLocation>
</comment>
<dbReference type="InterPro" id="IPR004687">
    <property type="entry name" value="LAPTM4/5"/>
</dbReference>
<feature type="transmembrane region" description="Helical" evidence="7">
    <location>
        <begin position="156"/>
        <end position="182"/>
    </location>
</feature>
<dbReference type="PANTHER" id="PTHR12479">
    <property type="entry name" value="LYSOSOMAL-ASSOCIATED TRANSMEMBRANE PROTEIN"/>
    <property type="match status" value="1"/>
</dbReference>
<proteinExistence type="inferred from homology"/>
<protein>
    <recommendedName>
        <fullName evidence="10">Lysosomal-associated transmembrane protein 4A</fullName>
    </recommendedName>
</protein>
<feature type="transmembrane region" description="Helical" evidence="7">
    <location>
        <begin position="104"/>
        <end position="129"/>
    </location>
</feature>
<evidence type="ECO:0000256" key="2">
    <source>
        <dbReference type="ARBA" id="ARBA00010076"/>
    </source>
</evidence>
<dbReference type="AlphaFoldDB" id="A0A913Y193"/>
<dbReference type="InterPro" id="IPR051115">
    <property type="entry name" value="LAPTM_transporter"/>
</dbReference>
<evidence type="ECO:0000256" key="6">
    <source>
        <dbReference type="ARBA" id="ARBA00023136"/>
    </source>
</evidence>
<dbReference type="GeneID" id="110250873"/>
<keyword evidence="5 7" id="KW-1133">Transmembrane helix</keyword>
<dbReference type="GO" id="GO:0012505">
    <property type="term" value="C:endomembrane system"/>
    <property type="evidence" value="ECO:0007669"/>
    <property type="project" value="UniProtKB-SubCell"/>
</dbReference>
<evidence type="ECO:0000256" key="4">
    <source>
        <dbReference type="ARBA" id="ARBA00022692"/>
    </source>
</evidence>
<evidence type="ECO:0000256" key="7">
    <source>
        <dbReference type="SAM" id="Phobius"/>
    </source>
</evidence>
<evidence type="ECO:0000256" key="3">
    <source>
        <dbReference type="ARBA" id="ARBA00022448"/>
    </source>
</evidence>
<dbReference type="Pfam" id="PF03821">
    <property type="entry name" value="Mtp"/>
    <property type="match status" value="2"/>
</dbReference>
<evidence type="ECO:0000313" key="9">
    <source>
        <dbReference type="Proteomes" id="UP000887567"/>
    </source>
</evidence>
<accession>A0A913Y193</accession>
<dbReference type="RefSeq" id="XP_020913172.1">
    <property type="nucleotide sequence ID" value="XM_021057513.2"/>
</dbReference>
<evidence type="ECO:0008006" key="10">
    <source>
        <dbReference type="Google" id="ProtNLM"/>
    </source>
</evidence>
<keyword evidence="6 7" id="KW-0472">Membrane</keyword>
<keyword evidence="9" id="KW-1185">Reference proteome</keyword>
<evidence type="ECO:0000256" key="1">
    <source>
        <dbReference type="ARBA" id="ARBA00004127"/>
    </source>
</evidence>
<feature type="transmembrane region" description="Helical" evidence="7">
    <location>
        <begin position="31"/>
        <end position="53"/>
    </location>
</feature>